<sequence>MSARDSVIRTPELVERTLVLLPVRDLLVIAPLVSKMWQAITLSPTLQRALFFEADPTASASQPVKNPLLVELFPPFFAPNTEETYPWPGTATSILAMPWAQAPEAFKRADASWRRMLVMQPPVQTMVVVQTSHGMIGTSERRAVVRDLSLRMGMLYDLAVPFLRYGQSSFQIKWNNGIAREGDITFMLSSSSSCVVELDPKRVVDERFDSVGGSKVKINYGEWVHLWQTSHRFESA</sequence>
<name>A0AAD6S4A9_9AGAR</name>
<comment type="caution">
    <text evidence="1">The sequence shown here is derived from an EMBL/GenBank/DDBJ whole genome shotgun (WGS) entry which is preliminary data.</text>
</comment>
<protein>
    <recommendedName>
        <fullName evidence="3">F-box domain-containing protein</fullName>
    </recommendedName>
</protein>
<dbReference type="InterPro" id="IPR036047">
    <property type="entry name" value="F-box-like_dom_sf"/>
</dbReference>
<proteinExistence type="predicted"/>
<accession>A0AAD6S4A9</accession>
<organism evidence="1 2">
    <name type="scientific">Mycena alexandri</name>
    <dbReference type="NCBI Taxonomy" id="1745969"/>
    <lineage>
        <taxon>Eukaryota</taxon>
        <taxon>Fungi</taxon>
        <taxon>Dikarya</taxon>
        <taxon>Basidiomycota</taxon>
        <taxon>Agaricomycotina</taxon>
        <taxon>Agaricomycetes</taxon>
        <taxon>Agaricomycetidae</taxon>
        <taxon>Agaricales</taxon>
        <taxon>Marasmiineae</taxon>
        <taxon>Mycenaceae</taxon>
        <taxon>Mycena</taxon>
    </lineage>
</organism>
<dbReference type="SUPFAM" id="SSF81383">
    <property type="entry name" value="F-box domain"/>
    <property type="match status" value="1"/>
</dbReference>
<dbReference type="AlphaFoldDB" id="A0AAD6S4A9"/>
<reference evidence="1" key="1">
    <citation type="submission" date="2023-03" db="EMBL/GenBank/DDBJ databases">
        <title>Massive genome expansion in bonnet fungi (Mycena s.s.) driven by repeated elements and novel gene families across ecological guilds.</title>
        <authorList>
            <consortium name="Lawrence Berkeley National Laboratory"/>
            <person name="Harder C.B."/>
            <person name="Miyauchi S."/>
            <person name="Viragh M."/>
            <person name="Kuo A."/>
            <person name="Thoen E."/>
            <person name="Andreopoulos B."/>
            <person name="Lu D."/>
            <person name="Skrede I."/>
            <person name="Drula E."/>
            <person name="Henrissat B."/>
            <person name="Morin E."/>
            <person name="Kohler A."/>
            <person name="Barry K."/>
            <person name="LaButti K."/>
            <person name="Morin E."/>
            <person name="Salamov A."/>
            <person name="Lipzen A."/>
            <person name="Mereny Z."/>
            <person name="Hegedus B."/>
            <person name="Baldrian P."/>
            <person name="Stursova M."/>
            <person name="Weitz H."/>
            <person name="Taylor A."/>
            <person name="Grigoriev I.V."/>
            <person name="Nagy L.G."/>
            <person name="Martin F."/>
            <person name="Kauserud H."/>
        </authorList>
    </citation>
    <scope>NUCLEOTIDE SEQUENCE</scope>
    <source>
        <strain evidence="1">CBHHK200</strain>
    </source>
</reference>
<evidence type="ECO:0000313" key="1">
    <source>
        <dbReference type="EMBL" id="KAJ7018702.1"/>
    </source>
</evidence>
<keyword evidence="2" id="KW-1185">Reference proteome</keyword>
<dbReference type="Proteomes" id="UP001218188">
    <property type="component" value="Unassembled WGS sequence"/>
</dbReference>
<dbReference type="EMBL" id="JARJCM010000326">
    <property type="protein sequence ID" value="KAJ7018702.1"/>
    <property type="molecule type" value="Genomic_DNA"/>
</dbReference>
<evidence type="ECO:0008006" key="3">
    <source>
        <dbReference type="Google" id="ProtNLM"/>
    </source>
</evidence>
<gene>
    <name evidence="1" type="ORF">C8F04DRAFT_1150401</name>
</gene>
<evidence type="ECO:0000313" key="2">
    <source>
        <dbReference type="Proteomes" id="UP001218188"/>
    </source>
</evidence>